<dbReference type="GO" id="GO:0042597">
    <property type="term" value="C:periplasmic space"/>
    <property type="evidence" value="ECO:0007669"/>
    <property type="project" value="InterPro"/>
</dbReference>
<feature type="domain" description="Transglycosylase SLT" evidence="5">
    <location>
        <begin position="498"/>
        <end position="596"/>
    </location>
</feature>
<evidence type="ECO:0000313" key="6">
    <source>
        <dbReference type="EMBL" id="PWS36843.1"/>
    </source>
</evidence>
<organism evidence="6 7">
    <name type="scientific">Falsiroseomonas bella</name>
    <dbReference type="NCBI Taxonomy" id="2184016"/>
    <lineage>
        <taxon>Bacteria</taxon>
        <taxon>Pseudomonadati</taxon>
        <taxon>Pseudomonadota</taxon>
        <taxon>Alphaproteobacteria</taxon>
        <taxon>Acetobacterales</taxon>
        <taxon>Roseomonadaceae</taxon>
        <taxon>Falsiroseomonas</taxon>
    </lineage>
</organism>
<evidence type="ECO:0000313" key="7">
    <source>
        <dbReference type="Proteomes" id="UP000245765"/>
    </source>
</evidence>
<dbReference type="PANTHER" id="PTHR37423">
    <property type="entry name" value="SOLUBLE LYTIC MUREIN TRANSGLYCOSYLASE-RELATED"/>
    <property type="match status" value="1"/>
</dbReference>
<comment type="caution">
    <text evidence="6">The sequence shown here is derived from an EMBL/GenBank/DDBJ whole genome shotgun (WGS) entry which is preliminary data.</text>
</comment>
<keyword evidence="3 4" id="KW-0732">Signal</keyword>
<protein>
    <submittedName>
        <fullName evidence="6">Transglycosylase</fullName>
    </submittedName>
</protein>
<evidence type="ECO:0000256" key="4">
    <source>
        <dbReference type="SAM" id="SignalP"/>
    </source>
</evidence>
<dbReference type="GO" id="GO:0004553">
    <property type="term" value="F:hydrolase activity, hydrolyzing O-glycosyl compounds"/>
    <property type="evidence" value="ECO:0007669"/>
    <property type="project" value="InterPro"/>
</dbReference>
<dbReference type="InterPro" id="IPR008258">
    <property type="entry name" value="Transglycosylase_SLT_dom_1"/>
</dbReference>
<evidence type="ECO:0000259" key="5">
    <source>
        <dbReference type="Pfam" id="PF01464"/>
    </source>
</evidence>
<feature type="signal peptide" evidence="4">
    <location>
        <begin position="1"/>
        <end position="19"/>
    </location>
</feature>
<dbReference type="EMBL" id="QGNA01000003">
    <property type="protein sequence ID" value="PWS36843.1"/>
    <property type="molecule type" value="Genomic_DNA"/>
</dbReference>
<evidence type="ECO:0000256" key="1">
    <source>
        <dbReference type="ARBA" id="ARBA00007734"/>
    </source>
</evidence>
<dbReference type="RefSeq" id="WP_109871633.1">
    <property type="nucleotide sequence ID" value="NZ_QGNA01000003.1"/>
</dbReference>
<gene>
    <name evidence="6" type="ORF">DFH01_14620</name>
</gene>
<dbReference type="OrthoDB" id="9815002at2"/>
<dbReference type="Pfam" id="PF01464">
    <property type="entry name" value="SLT"/>
    <property type="match status" value="1"/>
</dbReference>
<dbReference type="Gene3D" id="1.10.530.10">
    <property type="match status" value="1"/>
</dbReference>
<dbReference type="InterPro" id="IPR023346">
    <property type="entry name" value="Lysozyme-like_dom_sf"/>
</dbReference>
<name>A0A317FE71_9PROT</name>
<accession>A0A317FE71</accession>
<dbReference type="Proteomes" id="UP000245765">
    <property type="component" value="Unassembled WGS sequence"/>
</dbReference>
<keyword evidence="7" id="KW-1185">Reference proteome</keyword>
<reference evidence="7" key="1">
    <citation type="submission" date="2018-05" db="EMBL/GenBank/DDBJ databases">
        <authorList>
            <person name="Du Z."/>
            <person name="Wang X."/>
        </authorList>
    </citation>
    <scope>NUCLEOTIDE SEQUENCE [LARGE SCALE GENOMIC DNA]</scope>
    <source>
        <strain evidence="7">CQN31</strain>
    </source>
</reference>
<dbReference type="SUPFAM" id="SSF53955">
    <property type="entry name" value="Lysozyme-like"/>
    <property type="match status" value="1"/>
</dbReference>
<feature type="chain" id="PRO_5016292836" evidence="4">
    <location>
        <begin position="20"/>
        <end position="656"/>
    </location>
</feature>
<comment type="similarity">
    <text evidence="1">Belongs to the transglycosylase Slt family.</text>
</comment>
<dbReference type="PANTHER" id="PTHR37423:SF2">
    <property type="entry name" value="MEMBRANE-BOUND LYTIC MUREIN TRANSGLYCOSYLASE C"/>
    <property type="match status" value="1"/>
</dbReference>
<dbReference type="CDD" id="cd13401">
    <property type="entry name" value="Slt70-like"/>
    <property type="match status" value="1"/>
</dbReference>
<dbReference type="AlphaFoldDB" id="A0A317FE71"/>
<sequence>MRRTLLAILLISLALPAAAQPWAPEAARNAGRQALAAAQAGRYDEAEALARTADPVARKLVTWTRMHSRGSGASGAEIAGWLAENPDWPLPETTARRAEEALATDPDDALVLRHFARIPPRGVEAAQRHADALARAGRGAEATPMLRGAWRDGPPADPAAEAAFLERFAAQLTADDHWRRFDRLLWENQAAAAARVMPRLDGNRRATAEARLAARSNGEINAGAATRDIGVAYATARQLRQADRDSEAAAVWAAAEPLQRDLSPEAARAIWAERQILARKLLRQFDARSAYRLVANHGQTEPGEPRQEAEFLAGFIALRRLNDAATAQRHFARVDDGSRSVITRARSAYWEGLALAALNRPAEARARWEQGAALPVAFYGQLSSRALGETPAQLSARIGATTLPEPPAEVARNFGARELSRAAVTLGDLGQSDRARVFLLRMEELSPDATDRWLIARLAVLMGRPDHAVWVARRAGADGVILLEDGWPTPYPTPSSGAEAAVVNAITRQESNFELTAVSRANARGPMQLLPATASGVARRLGIPHSTAMLTSDAAHNLRLGSAYIAERLDRYAGALPLAAAAYNAGAGRVDQWVEVYGDPRAPGGPDIRDWIELIPFSETRNYVQRVIENVVVYRARNPATGDMAHPLETFLAGRP</sequence>
<evidence type="ECO:0000256" key="2">
    <source>
        <dbReference type="ARBA" id="ARBA00009387"/>
    </source>
</evidence>
<comment type="similarity">
    <text evidence="2">Belongs to the virb1 family.</text>
</comment>
<dbReference type="Gene3D" id="1.25.20.10">
    <property type="entry name" value="Bacterial muramidases"/>
    <property type="match status" value="1"/>
</dbReference>
<dbReference type="InterPro" id="IPR008939">
    <property type="entry name" value="Lytic_TGlycosylase_superhlx_U"/>
</dbReference>
<dbReference type="SUPFAM" id="SSF48435">
    <property type="entry name" value="Bacterial muramidases"/>
    <property type="match status" value="1"/>
</dbReference>
<evidence type="ECO:0000256" key="3">
    <source>
        <dbReference type="ARBA" id="ARBA00022729"/>
    </source>
</evidence>
<proteinExistence type="inferred from homology"/>